<keyword evidence="6 8" id="KW-1133">Transmembrane helix</keyword>
<evidence type="ECO:0000256" key="4">
    <source>
        <dbReference type="ARBA" id="ARBA00022475"/>
    </source>
</evidence>
<dbReference type="CDD" id="cd12831">
    <property type="entry name" value="TmCorA-like_u2"/>
    <property type="match status" value="1"/>
</dbReference>
<dbReference type="NCBIfam" id="TIGR00383">
    <property type="entry name" value="corA"/>
    <property type="match status" value="1"/>
</dbReference>
<name>A0A3P5XB58_9BACL</name>
<comment type="function">
    <text evidence="8">Mediates influx of magnesium ions.</text>
</comment>
<reference evidence="9 10" key="1">
    <citation type="submission" date="2018-11" db="EMBL/GenBank/DDBJ databases">
        <authorList>
            <person name="Criscuolo A."/>
        </authorList>
    </citation>
    <scope>NUCLEOTIDE SEQUENCE [LARGE SCALE GENOMIC DNA]</scope>
    <source>
        <strain evidence="9">ATB-66</strain>
    </source>
</reference>
<evidence type="ECO:0000256" key="1">
    <source>
        <dbReference type="ARBA" id="ARBA00004651"/>
    </source>
</evidence>
<evidence type="ECO:0000256" key="3">
    <source>
        <dbReference type="ARBA" id="ARBA00022448"/>
    </source>
</evidence>
<keyword evidence="8" id="KW-0406">Ion transport</keyword>
<dbReference type="SUPFAM" id="SSF143865">
    <property type="entry name" value="CorA soluble domain-like"/>
    <property type="match status" value="1"/>
</dbReference>
<evidence type="ECO:0000256" key="8">
    <source>
        <dbReference type="RuleBase" id="RU362010"/>
    </source>
</evidence>
<keyword evidence="7 8" id="KW-0472">Membrane</keyword>
<accession>A0A3P5XB58</accession>
<dbReference type="GO" id="GO:0015095">
    <property type="term" value="F:magnesium ion transmembrane transporter activity"/>
    <property type="evidence" value="ECO:0007669"/>
    <property type="project" value="UniProtKB-UniRule"/>
</dbReference>
<dbReference type="GO" id="GO:0015087">
    <property type="term" value="F:cobalt ion transmembrane transporter activity"/>
    <property type="evidence" value="ECO:0007669"/>
    <property type="project" value="UniProtKB-UniRule"/>
</dbReference>
<dbReference type="Gene3D" id="1.20.58.340">
    <property type="entry name" value="Magnesium transport protein CorA, transmembrane region"/>
    <property type="match status" value="2"/>
</dbReference>
<organism evidence="9 10">
    <name type="scientific">Filibacter tadaridae</name>
    <dbReference type="NCBI Taxonomy" id="2483811"/>
    <lineage>
        <taxon>Bacteria</taxon>
        <taxon>Bacillati</taxon>
        <taxon>Bacillota</taxon>
        <taxon>Bacilli</taxon>
        <taxon>Bacillales</taxon>
        <taxon>Caryophanaceae</taxon>
        <taxon>Filibacter</taxon>
    </lineage>
</organism>
<dbReference type="EMBL" id="UXAV01000041">
    <property type="protein sequence ID" value="VDC28103.1"/>
    <property type="molecule type" value="Genomic_DNA"/>
</dbReference>
<evidence type="ECO:0000313" key="9">
    <source>
        <dbReference type="EMBL" id="VDC28103.1"/>
    </source>
</evidence>
<evidence type="ECO:0000256" key="7">
    <source>
        <dbReference type="ARBA" id="ARBA00023136"/>
    </source>
</evidence>
<evidence type="ECO:0000256" key="5">
    <source>
        <dbReference type="ARBA" id="ARBA00022692"/>
    </source>
</evidence>
<dbReference type="PANTHER" id="PTHR46494:SF1">
    <property type="entry name" value="CORA FAMILY METAL ION TRANSPORTER (EUROFUNG)"/>
    <property type="match status" value="1"/>
</dbReference>
<evidence type="ECO:0000256" key="2">
    <source>
        <dbReference type="ARBA" id="ARBA00009765"/>
    </source>
</evidence>
<dbReference type="Gene3D" id="3.30.460.20">
    <property type="entry name" value="CorA soluble domain-like"/>
    <property type="match status" value="1"/>
</dbReference>
<dbReference type="GO" id="GO:0050897">
    <property type="term" value="F:cobalt ion binding"/>
    <property type="evidence" value="ECO:0007669"/>
    <property type="project" value="TreeGrafter"/>
</dbReference>
<keyword evidence="8" id="KW-0460">Magnesium</keyword>
<dbReference type="InterPro" id="IPR004488">
    <property type="entry name" value="Mg/Co-transport_prot_CorA"/>
</dbReference>
<proteinExistence type="inferred from homology"/>
<keyword evidence="10" id="KW-1185">Reference proteome</keyword>
<dbReference type="InterPro" id="IPR045863">
    <property type="entry name" value="CorA_TM1_TM2"/>
</dbReference>
<protein>
    <recommendedName>
        <fullName evidence="8">Magnesium transport protein CorA</fullName>
    </recommendedName>
</protein>
<dbReference type="GO" id="GO:0000287">
    <property type="term" value="F:magnesium ion binding"/>
    <property type="evidence" value="ECO:0007669"/>
    <property type="project" value="TreeGrafter"/>
</dbReference>
<gene>
    <name evidence="8 9" type="primary">corA</name>
    <name evidence="9" type="ORF">FILTAD_01724</name>
</gene>
<feature type="transmembrane region" description="Helical" evidence="8">
    <location>
        <begin position="275"/>
        <end position="298"/>
    </location>
</feature>
<keyword evidence="5 8" id="KW-0812">Transmembrane</keyword>
<evidence type="ECO:0000256" key="6">
    <source>
        <dbReference type="ARBA" id="ARBA00022989"/>
    </source>
</evidence>
<dbReference type="FunFam" id="1.20.58.340:FF:000012">
    <property type="entry name" value="Magnesium transport protein CorA"/>
    <property type="match status" value="1"/>
</dbReference>
<keyword evidence="4 8" id="KW-1003">Cell membrane</keyword>
<dbReference type="InterPro" id="IPR045861">
    <property type="entry name" value="CorA_cytoplasmic_dom"/>
</dbReference>
<feature type="transmembrane region" description="Helical" evidence="8">
    <location>
        <begin position="310"/>
        <end position="330"/>
    </location>
</feature>
<comment type="similarity">
    <text evidence="2 8">Belongs to the CorA metal ion transporter (MIT) (TC 1.A.35) family.</text>
</comment>
<dbReference type="GO" id="GO:0005886">
    <property type="term" value="C:plasma membrane"/>
    <property type="evidence" value="ECO:0007669"/>
    <property type="project" value="UniProtKB-SubCell"/>
</dbReference>
<evidence type="ECO:0000313" key="10">
    <source>
        <dbReference type="Proteomes" id="UP000270468"/>
    </source>
</evidence>
<dbReference type="SUPFAM" id="SSF144083">
    <property type="entry name" value="Magnesium transport protein CorA, transmembrane region"/>
    <property type="match status" value="1"/>
</dbReference>
<dbReference type="PANTHER" id="PTHR46494">
    <property type="entry name" value="CORA FAMILY METAL ION TRANSPORTER (EUROFUNG)"/>
    <property type="match status" value="1"/>
</dbReference>
<dbReference type="InterPro" id="IPR002523">
    <property type="entry name" value="MgTranspt_CorA/ZnTranspt_ZntB"/>
</dbReference>
<dbReference type="Pfam" id="PF01544">
    <property type="entry name" value="CorA"/>
    <property type="match status" value="1"/>
</dbReference>
<keyword evidence="3 8" id="KW-0813">Transport</keyword>
<sequence length="341" mass="40759">MHLIGRYYKKAYFPGGKEGWIMIQTIGLTSDDELIFDFPLDEIKGLALQWYWVDFNQPDNNEESKLQSFFNFHPLAIEDCLHRLQRPKLDYYDTYAFFVLHSIRHDSLTAEELNLFLGENYIVTFHYDEIEELADAREAIKRDSKKWPRGHVFKAYQIIDKVVDHYFPILYKIEDQLDEIEDELSPSTVHLSMDYVFEVRSDLLRLRRTIFPMRELLYKMLHSQQLVLLTEERKYFTDIYDHLLRLGEMIEANRELTADIRDSQLSINSNRMNSIMMMLTIVSSIFIPLTFIAGVYGMNFDRMPELHWRFGYPIVLGAMFITGLLMILWFKYRGWLRMFKS</sequence>
<dbReference type="Proteomes" id="UP000270468">
    <property type="component" value="Unassembled WGS sequence"/>
</dbReference>
<dbReference type="AlphaFoldDB" id="A0A3P5XB58"/>
<comment type="subcellular location">
    <subcellularLocation>
        <location evidence="1">Cell membrane</location>
        <topology evidence="1">Multi-pass membrane protein</topology>
    </subcellularLocation>
    <subcellularLocation>
        <location evidence="8">Membrane</location>
        <topology evidence="8">Multi-pass membrane protein</topology>
    </subcellularLocation>
</comment>